<keyword evidence="3" id="KW-1185">Reference proteome</keyword>
<dbReference type="Pfam" id="PF06172">
    <property type="entry name" value="Cupin_5"/>
    <property type="match status" value="1"/>
</dbReference>
<comment type="caution">
    <text evidence="2">The sequence shown here is derived from an EMBL/GenBank/DDBJ whole genome shotgun (WGS) entry which is preliminary data.</text>
</comment>
<sequence>MRAVRRTADGAFVEELEVPPLARHLELEPHPEGGWYRRTWASADTVATPAGDRPAGTLIVFLLPAGEASAWHRVASTEIWIGGGLGPVVLETGGSGETPATDATVRLGADAAAGETPQFEIAPNVWQRTLPADHDSLVSCLVSPGFDFADFTLAI</sequence>
<dbReference type="InterPro" id="IPR014710">
    <property type="entry name" value="RmlC-like_jellyroll"/>
</dbReference>
<dbReference type="PANTHER" id="PTHR33387:SF3">
    <property type="entry name" value="DUF985 DOMAIN-CONTAINING PROTEIN"/>
    <property type="match status" value="1"/>
</dbReference>
<dbReference type="PANTHER" id="PTHR33387">
    <property type="entry name" value="RMLC-LIKE JELLY ROLL FOLD PROTEIN"/>
    <property type="match status" value="1"/>
</dbReference>
<dbReference type="Gene3D" id="2.60.120.10">
    <property type="entry name" value="Jelly Rolls"/>
    <property type="match status" value="1"/>
</dbReference>
<feature type="domain" description="DUF985" evidence="1">
    <location>
        <begin position="22"/>
        <end position="154"/>
    </location>
</feature>
<reference evidence="2 3" key="1">
    <citation type="submission" date="2020-08" db="EMBL/GenBank/DDBJ databases">
        <title>Sequencing the genomes of 1000 actinobacteria strains.</title>
        <authorList>
            <person name="Klenk H.-P."/>
        </authorList>
    </citation>
    <scope>NUCLEOTIDE SEQUENCE [LARGE SCALE GENOMIC DNA]</scope>
    <source>
        <strain evidence="2 3">DSM 105784</strain>
    </source>
</reference>
<dbReference type="RefSeq" id="WP_343061916.1">
    <property type="nucleotide sequence ID" value="NZ_JACHMJ010000001.1"/>
</dbReference>
<dbReference type="SUPFAM" id="SSF51182">
    <property type="entry name" value="RmlC-like cupins"/>
    <property type="match status" value="1"/>
</dbReference>
<organism evidence="2 3">
    <name type="scientific">Conyzicola lurida</name>
    <dbReference type="NCBI Taxonomy" id="1172621"/>
    <lineage>
        <taxon>Bacteria</taxon>
        <taxon>Bacillati</taxon>
        <taxon>Actinomycetota</taxon>
        <taxon>Actinomycetes</taxon>
        <taxon>Micrococcales</taxon>
        <taxon>Microbacteriaceae</taxon>
        <taxon>Conyzicola</taxon>
    </lineage>
</organism>
<accession>A0A841AMZ8</accession>
<dbReference type="CDD" id="cd06121">
    <property type="entry name" value="cupin_YML079wp"/>
    <property type="match status" value="1"/>
</dbReference>
<name>A0A841AMZ8_9MICO</name>
<dbReference type="InterPro" id="IPR011051">
    <property type="entry name" value="RmlC_Cupin_sf"/>
</dbReference>
<dbReference type="Proteomes" id="UP000536685">
    <property type="component" value="Unassembled WGS sequence"/>
</dbReference>
<dbReference type="InterPro" id="IPR009327">
    <property type="entry name" value="Cupin_DUF985"/>
</dbReference>
<evidence type="ECO:0000313" key="3">
    <source>
        <dbReference type="Proteomes" id="UP000536685"/>
    </source>
</evidence>
<gene>
    <name evidence="2" type="ORF">HD599_001228</name>
</gene>
<protein>
    <submittedName>
        <fullName evidence="2">Putative cupin superfamily sugar epimerase</fullName>
    </submittedName>
</protein>
<proteinExistence type="predicted"/>
<dbReference type="EMBL" id="JACHMJ010000001">
    <property type="protein sequence ID" value="MBB5842905.1"/>
    <property type="molecule type" value="Genomic_DNA"/>
</dbReference>
<evidence type="ECO:0000313" key="2">
    <source>
        <dbReference type="EMBL" id="MBB5842905.1"/>
    </source>
</evidence>
<evidence type="ECO:0000259" key="1">
    <source>
        <dbReference type="Pfam" id="PF06172"/>
    </source>
</evidence>
<dbReference type="AlphaFoldDB" id="A0A841AMZ8"/>
<dbReference type="InterPro" id="IPR039935">
    <property type="entry name" value="YML079W-like"/>
</dbReference>